<protein>
    <submittedName>
        <fullName evidence="3">Lamin Tail Domain</fullName>
    </submittedName>
</protein>
<dbReference type="SUPFAM" id="SSF74853">
    <property type="entry name" value="Lamin A/C globular tail domain"/>
    <property type="match status" value="2"/>
</dbReference>
<gene>
    <name evidence="3" type="ORF">SAMN04488108_3016</name>
</gene>
<dbReference type="Gene3D" id="2.60.40.4070">
    <property type="match status" value="1"/>
</dbReference>
<keyword evidence="4" id="KW-1185">Reference proteome</keyword>
<dbReference type="RefSeq" id="WP_073572649.1">
    <property type="nucleotide sequence ID" value="NZ_FRXN01000004.1"/>
</dbReference>
<evidence type="ECO:0000256" key="1">
    <source>
        <dbReference type="ARBA" id="ARBA00022729"/>
    </source>
</evidence>
<dbReference type="EMBL" id="FRXN01000004">
    <property type="protein sequence ID" value="SHO63851.1"/>
    <property type="molecule type" value="Genomic_DNA"/>
</dbReference>
<dbReference type="InterPro" id="IPR001322">
    <property type="entry name" value="Lamin_tail_dom"/>
</dbReference>
<organism evidence="3 4">
    <name type="scientific">Algoriphagus zhangzhouensis</name>
    <dbReference type="NCBI Taxonomy" id="1073327"/>
    <lineage>
        <taxon>Bacteria</taxon>
        <taxon>Pseudomonadati</taxon>
        <taxon>Bacteroidota</taxon>
        <taxon>Cytophagia</taxon>
        <taxon>Cytophagales</taxon>
        <taxon>Cyclobacteriaceae</taxon>
        <taxon>Algoriphagus</taxon>
    </lineage>
</organism>
<sequence>MRLVLLFVLAFLPVIRSSLALQNPFQESFENDFSIESIPNSFLPNWYGNEVRSTSSRIFQSSSLGIGESKCLAIQPISTFDGEVIVRLIPSDYLDPKVQFWAKSIKNGLGTRAAQVFISWAENLEGNFENRVQVGNENEFFNEDQEFKKFTFEVPENLQGKTEVYLKFEIEYGEGSGSCSRFLMDDFFFGDVVEDITPPRVSMVRGYDSNQIEIAFSEPIDPVFSQIQLNYKLDQNEPLEAKLEEDSLVYLTFEEELQIGESYELEVRQIPDMEGNFLMDTTLTFEFSDPTNIQWKELVINEIMPAPKAENDLPNVEYIELFHAGEYPLRLGGMTLANSRNEAVLPEYWLAPGDFLILTSENSGNEMEVYGNVLGPDSWPTLLNSGDQISIKNDQGELVDQIDYSTATWGGSEWSGGGYSLELENPFLQCDQSDSLLPSIDPSRGTPGKINSVFDETPDLEAPQLIQYEFGETGNLILTFSESLQEVGLNDSFQFSPFLGIDSVWLIRNQISFSFQEGFPENELVKLSISDLLDCSGNSIATTEVEIIRPSEAKIGEVMINEVLFNPKSGSPKFVELVNATDKYLGIKNWNLANWDDLGEVNQVRGLSESSLILPPKGYLAITTDASREKMDYPKSIDGDFHEIASLPSYPISGGTVVLMQGASIAETFTYSEDLHHPLLQDTKGVSLERVSLDSSADWIPNWHSASESEGFATPGRKNSQVIQNELVGNIIQISPEAFDPEGSNGQTFTTISYELDQAGWIGSFRIYDLAGRMVSSLSENDLLATRGLYTWTGTDQNGKLVRSGYYVLLVELFNLEGEKISIKKTIVVAQRL</sequence>
<dbReference type="AlphaFoldDB" id="A0A1M7ZG09"/>
<evidence type="ECO:0000313" key="4">
    <source>
        <dbReference type="Proteomes" id="UP000184609"/>
    </source>
</evidence>
<dbReference type="Gene3D" id="2.60.40.1220">
    <property type="match status" value="1"/>
</dbReference>
<evidence type="ECO:0000313" key="3">
    <source>
        <dbReference type="EMBL" id="SHO63851.1"/>
    </source>
</evidence>
<name>A0A1M7ZG09_9BACT</name>
<dbReference type="Pfam" id="PF13205">
    <property type="entry name" value="Big_5"/>
    <property type="match status" value="1"/>
</dbReference>
<dbReference type="InterPro" id="IPR032812">
    <property type="entry name" value="SbsA_Ig"/>
</dbReference>
<dbReference type="OrthoDB" id="9758406at2"/>
<dbReference type="Pfam" id="PF00932">
    <property type="entry name" value="LTD"/>
    <property type="match status" value="1"/>
</dbReference>
<dbReference type="InterPro" id="IPR036415">
    <property type="entry name" value="Lamin_tail_dom_sf"/>
</dbReference>
<reference evidence="4" key="1">
    <citation type="submission" date="2016-12" db="EMBL/GenBank/DDBJ databases">
        <authorList>
            <person name="Varghese N."/>
            <person name="Submissions S."/>
        </authorList>
    </citation>
    <scope>NUCLEOTIDE SEQUENCE [LARGE SCALE GENOMIC DNA]</scope>
    <source>
        <strain evidence="4">DSM 25035</strain>
    </source>
</reference>
<accession>A0A1M7ZG09</accession>
<dbReference type="InterPro" id="IPR014755">
    <property type="entry name" value="Cu-Rt/internalin_Ig-like"/>
</dbReference>
<keyword evidence="1" id="KW-0732">Signal</keyword>
<dbReference type="PROSITE" id="PS51841">
    <property type="entry name" value="LTD"/>
    <property type="match status" value="1"/>
</dbReference>
<evidence type="ECO:0000259" key="2">
    <source>
        <dbReference type="PROSITE" id="PS51841"/>
    </source>
</evidence>
<feature type="domain" description="LTD" evidence="2">
    <location>
        <begin position="281"/>
        <end position="406"/>
    </location>
</feature>
<dbReference type="STRING" id="1073327.SAMN04488108_3016"/>
<proteinExistence type="predicted"/>
<dbReference type="Proteomes" id="UP000184609">
    <property type="component" value="Unassembled WGS sequence"/>
</dbReference>